<evidence type="ECO:0000256" key="1">
    <source>
        <dbReference type="SAM" id="MobiDB-lite"/>
    </source>
</evidence>
<feature type="chain" id="PRO_5039600460" description="FMN-binding domain-containing protein" evidence="2">
    <location>
        <begin position="21"/>
        <end position="199"/>
    </location>
</feature>
<evidence type="ECO:0000313" key="3">
    <source>
        <dbReference type="EMBL" id="HIQ72025.1"/>
    </source>
</evidence>
<feature type="region of interest" description="Disordered" evidence="1">
    <location>
        <begin position="27"/>
        <end position="83"/>
    </location>
</feature>
<evidence type="ECO:0000313" key="4">
    <source>
        <dbReference type="Proteomes" id="UP000886887"/>
    </source>
</evidence>
<feature type="compositionally biased region" description="Low complexity" evidence="1">
    <location>
        <begin position="55"/>
        <end position="68"/>
    </location>
</feature>
<dbReference type="Proteomes" id="UP000886887">
    <property type="component" value="Unassembled WGS sequence"/>
</dbReference>
<name>A0A9D0ZAV4_9FIRM</name>
<gene>
    <name evidence="3" type="ORF">IAB73_07455</name>
</gene>
<reference evidence="3" key="2">
    <citation type="journal article" date="2021" name="PeerJ">
        <title>Extensive microbial diversity within the chicken gut microbiome revealed by metagenomics and culture.</title>
        <authorList>
            <person name="Gilroy R."/>
            <person name="Ravi A."/>
            <person name="Getino M."/>
            <person name="Pursley I."/>
            <person name="Horton D.L."/>
            <person name="Alikhan N.F."/>
            <person name="Baker D."/>
            <person name="Gharbi K."/>
            <person name="Hall N."/>
            <person name="Watson M."/>
            <person name="Adriaenssens E.M."/>
            <person name="Foster-Nyarko E."/>
            <person name="Jarju S."/>
            <person name="Secka A."/>
            <person name="Antonio M."/>
            <person name="Oren A."/>
            <person name="Chaudhuri R.R."/>
            <person name="La Ragione R."/>
            <person name="Hildebrand F."/>
            <person name="Pallen M.J."/>
        </authorList>
    </citation>
    <scope>NUCLEOTIDE SEQUENCE</scope>
    <source>
        <strain evidence="3">ChiSxjej2B14-6234</strain>
    </source>
</reference>
<comment type="caution">
    <text evidence="3">The sequence shown here is derived from an EMBL/GenBank/DDBJ whole genome shotgun (WGS) entry which is preliminary data.</text>
</comment>
<organism evidence="3 4">
    <name type="scientific">Candidatus Onthenecus intestinigallinarum</name>
    <dbReference type="NCBI Taxonomy" id="2840875"/>
    <lineage>
        <taxon>Bacteria</taxon>
        <taxon>Bacillati</taxon>
        <taxon>Bacillota</taxon>
        <taxon>Clostridia</taxon>
        <taxon>Eubacteriales</taxon>
        <taxon>Candidatus Onthenecus</taxon>
    </lineage>
</organism>
<reference evidence="3" key="1">
    <citation type="submission" date="2020-10" db="EMBL/GenBank/DDBJ databases">
        <authorList>
            <person name="Gilroy R."/>
        </authorList>
    </citation>
    <scope>NUCLEOTIDE SEQUENCE</scope>
    <source>
        <strain evidence="3">ChiSxjej2B14-6234</strain>
    </source>
</reference>
<accession>A0A9D0ZAV4</accession>
<dbReference type="EMBL" id="DVFJ01000027">
    <property type="protein sequence ID" value="HIQ72025.1"/>
    <property type="molecule type" value="Genomic_DNA"/>
</dbReference>
<protein>
    <recommendedName>
        <fullName evidence="5">FMN-binding domain-containing protein</fullName>
    </recommendedName>
</protein>
<dbReference type="PROSITE" id="PS51257">
    <property type="entry name" value="PROKAR_LIPOPROTEIN"/>
    <property type="match status" value="1"/>
</dbReference>
<keyword evidence="2" id="KW-0732">Signal</keyword>
<feature type="compositionally biased region" description="Low complexity" evidence="1">
    <location>
        <begin position="27"/>
        <end position="47"/>
    </location>
</feature>
<dbReference type="Gene3D" id="3.90.1010.20">
    <property type="match status" value="1"/>
</dbReference>
<feature type="signal peptide" evidence="2">
    <location>
        <begin position="1"/>
        <end position="20"/>
    </location>
</feature>
<proteinExistence type="predicted"/>
<sequence length="199" mass="20693">MTKRTVCSLLCALLALSLCACSTATTPSMTASPAPSVTPEPTAQPTDAPTPAPTDVPTEAPAESAAPAMQPDMENVPPLSQAKDGTYTARMSDAYTQEEGHGWQTTLTLQIEGGVIVSADFDAFQDGKRKSELSTEEYPMDPPASEWIPELATQIEAASAPGDIDGVSGATNASNEARKLFAAILTAAADGNTEDLYVE</sequence>
<dbReference type="AlphaFoldDB" id="A0A9D0ZAV4"/>
<evidence type="ECO:0008006" key="5">
    <source>
        <dbReference type="Google" id="ProtNLM"/>
    </source>
</evidence>
<evidence type="ECO:0000256" key="2">
    <source>
        <dbReference type="SAM" id="SignalP"/>
    </source>
</evidence>